<comment type="caution">
    <text evidence="2">The sequence shown here is derived from an EMBL/GenBank/DDBJ whole genome shotgun (WGS) entry which is preliminary data.</text>
</comment>
<feature type="chain" id="PRO_5027072834" evidence="1">
    <location>
        <begin position="20"/>
        <end position="308"/>
    </location>
</feature>
<evidence type="ECO:0000313" key="2">
    <source>
        <dbReference type="EMBL" id="MSS18130.1"/>
    </source>
</evidence>
<accession>A0A6L5XCJ5</accession>
<proteinExistence type="predicted"/>
<dbReference type="Proteomes" id="UP000483362">
    <property type="component" value="Unassembled WGS sequence"/>
</dbReference>
<organism evidence="2 3">
    <name type="scientific">Sodaliphilus pleomorphus</name>
    <dbReference type="NCBI Taxonomy" id="2606626"/>
    <lineage>
        <taxon>Bacteria</taxon>
        <taxon>Pseudomonadati</taxon>
        <taxon>Bacteroidota</taxon>
        <taxon>Bacteroidia</taxon>
        <taxon>Bacteroidales</taxon>
        <taxon>Muribaculaceae</taxon>
        <taxon>Sodaliphilus</taxon>
    </lineage>
</organism>
<gene>
    <name evidence="2" type="ORF">FYJ29_10230</name>
</gene>
<dbReference type="EMBL" id="VULT01000016">
    <property type="protein sequence ID" value="MSS18130.1"/>
    <property type="molecule type" value="Genomic_DNA"/>
</dbReference>
<evidence type="ECO:0000256" key="1">
    <source>
        <dbReference type="SAM" id="SignalP"/>
    </source>
</evidence>
<keyword evidence="3" id="KW-1185">Reference proteome</keyword>
<keyword evidence="1" id="KW-0732">Signal</keyword>
<reference evidence="2 3" key="1">
    <citation type="submission" date="2019-08" db="EMBL/GenBank/DDBJ databases">
        <title>In-depth cultivation of the pig gut microbiome towards novel bacterial diversity and tailored functional studies.</title>
        <authorList>
            <person name="Wylensek D."/>
            <person name="Hitch T.C.A."/>
            <person name="Clavel T."/>
        </authorList>
    </citation>
    <scope>NUCLEOTIDE SEQUENCE [LARGE SCALE GENOMIC DNA]</scope>
    <source>
        <strain evidence="2 3">Oil-RF-744-WCA-WT-10</strain>
    </source>
</reference>
<name>A0A6L5XCJ5_9BACT</name>
<dbReference type="AlphaFoldDB" id="A0A6L5XCJ5"/>
<protein>
    <submittedName>
        <fullName evidence="2">Uncharacterized protein</fullName>
    </submittedName>
</protein>
<feature type="signal peptide" evidence="1">
    <location>
        <begin position="1"/>
        <end position="19"/>
    </location>
</feature>
<evidence type="ECO:0000313" key="3">
    <source>
        <dbReference type="Proteomes" id="UP000483362"/>
    </source>
</evidence>
<sequence length="308" mass="33859">MKRVALFLISGLAALALWAQQATIVPRWQVGDSLVYHKTMSTVITRDGESTRIEAQADEAVTVLQRTATGYVVAVNTLASSSRVTEGHNAVADTLLALMSGNAALLNLRVLYATDSSGKPVDVLNWQPLQEASRRMCDSLYNWIAAYAKSQSFDLEMVMPKQAFDSTLQARVSKERLLQLIATSPLYLYGKNIAGGEYTVYKPATQLEGAHVERALTAVQSADDLLDEAMQTPMLKQLLASMPASMLPMIKEQLKAQLGQGRKKTDATVYDCYVNGWIRKIVDSITIAETESTTQAITTSECVYHSWK</sequence>
<dbReference type="RefSeq" id="WP_154327072.1">
    <property type="nucleotide sequence ID" value="NZ_CP045696.1"/>
</dbReference>